<dbReference type="AlphaFoldDB" id="A0AAE1AJH0"/>
<accession>A0AAE1AJH0</accession>
<protein>
    <submittedName>
        <fullName evidence="1">Uncharacterized protein</fullName>
    </submittedName>
</protein>
<evidence type="ECO:0000313" key="1">
    <source>
        <dbReference type="EMBL" id="KAK3788605.1"/>
    </source>
</evidence>
<gene>
    <name evidence="1" type="ORF">RRG08_031261</name>
</gene>
<reference evidence="1" key="1">
    <citation type="journal article" date="2023" name="G3 (Bethesda)">
        <title>A reference genome for the long-term kleptoplast-retaining sea slug Elysia crispata morphotype clarki.</title>
        <authorList>
            <person name="Eastman K.E."/>
            <person name="Pendleton A.L."/>
            <person name="Shaikh M.A."/>
            <person name="Suttiyut T."/>
            <person name="Ogas R."/>
            <person name="Tomko P."/>
            <person name="Gavelis G."/>
            <person name="Widhalm J.R."/>
            <person name="Wisecaver J.H."/>
        </authorList>
    </citation>
    <scope>NUCLEOTIDE SEQUENCE</scope>
    <source>
        <strain evidence="1">ECLA1</strain>
    </source>
</reference>
<organism evidence="1 2">
    <name type="scientific">Elysia crispata</name>
    <name type="common">lettuce slug</name>
    <dbReference type="NCBI Taxonomy" id="231223"/>
    <lineage>
        <taxon>Eukaryota</taxon>
        <taxon>Metazoa</taxon>
        <taxon>Spiralia</taxon>
        <taxon>Lophotrochozoa</taxon>
        <taxon>Mollusca</taxon>
        <taxon>Gastropoda</taxon>
        <taxon>Heterobranchia</taxon>
        <taxon>Euthyneura</taxon>
        <taxon>Panpulmonata</taxon>
        <taxon>Sacoglossa</taxon>
        <taxon>Placobranchoidea</taxon>
        <taxon>Plakobranchidae</taxon>
        <taxon>Elysia</taxon>
    </lineage>
</organism>
<comment type="caution">
    <text evidence="1">The sequence shown here is derived from an EMBL/GenBank/DDBJ whole genome shotgun (WGS) entry which is preliminary data.</text>
</comment>
<sequence length="95" mass="10799">MWTTPTMVRWMYLLFLYACFVVLTMIIAVESSSQLARSLVENELGPQLQVLRSLLSLVSLREVKRLPRACHKELATLCSAKDFSLAFCGRDKCSL</sequence>
<dbReference type="EMBL" id="JAWDGP010001753">
    <property type="protein sequence ID" value="KAK3788605.1"/>
    <property type="molecule type" value="Genomic_DNA"/>
</dbReference>
<proteinExistence type="predicted"/>
<keyword evidence="2" id="KW-1185">Reference proteome</keyword>
<dbReference type="Proteomes" id="UP001283361">
    <property type="component" value="Unassembled WGS sequence"/>
</dbReference>
<evidence type="ECO:0000313" key="2">
    <source>
        <dbReference type="Proteomes" id="UP001283361"/>
    </source>
</evidence>
<name>A0AAE1AJH0_9GAST</name>